<dbReference type="GO" id="GO:0016887">
    <property type="term" value="F:ATP hydrolysis activity"/>
    <property type="evidence" value="ECO:0007669"/>
    <property type="project" value="InterPro"/>
</dbReference>
<sequence>MTLQYVNDVADPSTYLPHHASGPQEVASNDGGRLSEVLEYIAGTGFTFDPWQVATFVTAIRTKPFLILAGISGTGKTKLPQLIAQATGAEAVIVPVRPDWTDSSDLLGYERLNSEFVPGHLLKLCERAIRTPETQFFMVLDEMNVARVEYYFAEVLSVMENRRWENGVIVTEPLNLSAPNQDGVDWSSIYLPANVSIIGTVNMDETTHGFSKKVLDRAFVLELSQVDLADYVSTGARQPPSPSSWGSSAWAPAHLRLADIPDPQSIQAVVESVNALVRANESLQRAQLQVGFRVRDEVALFCLNAMGSKEQFVDRDETVIAPLDLCLSMKVLPRIQGGGALLRDVLNDLESWTAPGRSDTADSESPSGFLRTHERIQLMQRRLDQTGFTSYWV</sequence>
<dbReference type="Proteomes" id="UP001185922">
    <property type="component" value="Unassembled WGS sequence"/>
</dbReference>
<dbReference type="PANTHER" id="PTHR37291">
    <property type="entry name" value="5-METHYLCYTOSINE-SPECIFIC RESTRICTION ENZYME B"/>
    <property type="match status" value="1"/>
</dbReference>
<dbReference type="RefSeq" id="WP_317510402.1">
    <property type="nucleotide sequence ID" value="NZ_JAWLKH010000039.1"/>
</dbReference>
<reference evidence="2" key="1">
    <citation type="submission" date="2023-10" db="EMBL/GenBank/DDBJ databases">
        <title>Development of a sustainable strategy for remediation of hydrocarbon-contaminated territories based on the waste exchange concept.</title>
        <authorList>
            <person name="Krivoruchko A."/>
        </authorList>
    </citation>
    <scope>NUCLEOTIDE SEQUENCE</scope>
    <source>
        <strain evidence="2">IEGM 1279</strain>
    </source>
</reference>
<name>A0AAE4R7Q5_9ACTN</name>
<dbReference type="GO" id="GO:0005524">
    <property type="term" value="F:ATP binding"/>
    <property type="evidence" value="ECO:0007669"/>
    <property type="project" value="InterPro"/>
</dbReference>
<protein>
    <submittedName>
        <fullName evidence="2">AAA family ATPase</fullName>
    </submittedName>
</protein>
<feature type="domain" description="ATPase dynein-related AAA" evidence="1">
    <location>
        <begin position="66"/>
        <end position="213"/>
    </location>
</feature>
<dbReference type="InterPro" id="IPR011704">
    <property type="entry name" value="ATPase_dyneun-rel_AAA"/>
</dbReference>
<dbReference type="AlphaFoldDB" id="A0AAE4R7Q5"/>
<gene>
    <name evidence="2" type="ORF">R3Q15_22440</name>
</gene>
<dbReference type="InterPro" id="IPR052934">
    <property type="entry name" value="Methyl-DNA_Rec/Restrict_Enz"/>
</dbReference>
<comment type="caution">
    <text evidence="2">The sequence shown here is derived from an EMBL/GenBank/DDBJ whole genome shotgun (WGS) entry which is preliminary data.</text>
</comment>
<dbReference type="SUPFAM" id="SSF52540">
    <property type="entry name" value="P-loop containing nucleoside triphosphate hydrolases"/>
    <property type="match status" value="1"/>
</dbReference>
<evidence type="ECO:0000313" key="3">
    <source>
        <dbReference type="Proteomes" id="UP001185922"/>
    </source>
</evidence>
<organism evidence="2 3">
    <name type="scientific">Gordonia amicalis</name>
    <dbReference type="NCBI Taxonomy" id="89053"/>
    <lineage>
        <taxon>Bacteria</taxon>
        <taxon>Bacillati</taxon>
        <taxon>Actinomycetota</taxon>
        <taxon>Actinomycetes</taxon>
        <taxon>Mycobacteriales</taxon>
        <taxon>Gordoniaceae</taxon>
        <taxon>Gordonia</taxon>
    </lineage>
</organism>
<dbReference type="Gene3D" id="3.40.50.300">
    <property type="entry name" value="P-loop containing nucleotide triphosphate hydrolases"/>
    <property type="match status" value="1"/>
</dbReference>
<dbReference type="Pfam" id="PF07728">
    <property type="entry name" value="AAA_5"/>
    <property type="match status" value="1"/>
</dbReference>
<dbReference type="InterPro" id="IPR027417">
    <property type="entry name" value="P-loop_NTPase"/>
</dbReference>
<accession>A0AAE4R7Q5</accession>
<evidence type="ECO:0000313" key="2">
    <source>
        <dbReference type="EMBL" id="MDV6314594.1"/>
    </source>
</evidence>
<dbReference type="EMBL" id="JAWLKH010000039">
    <property type="protein sequence ID" value="MDV6314594.1"/>
    <property type="molecule type" value="Genomic_DNA"/>
</dbReference>
<dbReference type="PANTHER" id="PTHR37291:SF1">
    <property type="entry name" value="TYPE IV METHYL-DIRECTED RESTRICTION ENZYME ECOKMCRB SUBUNIT"/>
    <property type="match status" value="1"/>
</dbReference>
<evidence type="ECO:0000259" key="1">
    <source>
        <dbReference type="Pfam" id="PF07728"/>
    </source>
</evidence>
<proteinExistence type="predicted"/>